<feature type="region of interest" description="Disordered" evidence="1">
    <location>
        <begin position="1"/>
        <end position="24"/>
    </location>
</feature>
<protein>
    <submittedName>
        <fullName evidence="2">Uncharacterized protein</fullName>
    </submittedName>
</protein>
<dbReference type="AlphaFoldDB" id="A0A6A6U439"/>
<organism evidence="2 3">
    <name type="scientific">Microthyrium microscopicum</name>
    <dbReference type="NCBI Taxonomy" id="703497"/>
    <lineage>
        <taxon>Eukaryota</taxon>
        <taxon>Fungi</taxon>
        <taxon>Dikarya</taxon>
        <taxon>Ascomycota</taxon>
        <taxon>Pezizomycotina</taxon>
        <taxon>Dothideomycetes</taxon>
        <taxon>Dothideomycetes incertae sedis</taxon>
        <taxon>Microthyriales</taxon>
        <taxon>Microthyriaceae</taxon>
        <taxon>Microthyrium</taxon>
    </lineage>
</organism>
<feature type="region of interest" description="Disordered" evidence="1">
    <location>
        <begin position="239"/>
        <end position="319"/>
    </location>
</feature>
<feature type="compositionally biased region" description="Low complexity" evidence="1">
    <location>
        <begin position="252"/>
        <end position="271"/>
    </location>
</feature>
<feature type="compositionally biased region" description="Basic and acidic residues" evidence="1">
    <location>
        <begin position="239"/>
        <end position="251"/>
    </location>
</feature>
<gene>
    <name evidence="2" type="ORF">BT63DRAFT_458021</name>
</gene>
<accession>A0A6A6U439</accession>
<evidence type="ECO:0000256" key="1">
    <source>
        <dbReference type="SAM" id="MobiDB-lite"/>
    </source>
</evidence>
<reference evidence="2" key="1">
    <citation type="journal article" date="2020" name="Stud. Mycol.">
        <title>101 Dothideomycetes genomes: a test case for predicting lifestyles and emergence of pathogens.</title>
        <authorList>
            <person name="Haridas S."/>
            <person name="Albert R."/>
            <person name="Binder M."/>
            <person name="Bloem J."/>
            <person name="Labutti K."/>
            <person name="Salamov A."/>
            <person name="Andreopoulos B."/>
            <person name="Baker S."/>
            <person name="Barry K."/>
            <person name="Bills G."/>
            <person name="Bluhm B."/>
            <person name="Cannon C."/>
            <person name="Castanera R."/>
            <person name="Culley D."/>
            <person name="Daum C."/>
            <person name="Ezra D."/>
            <person name="Gonzalez J."/>
            <person name="Henrissat B."/>
            <person name="Kuo A."/>
            <person name="Liang C."/>
            <person name="Lipzen A."/>
            <person name="Lutzoni F."/>
            <person name="Magnuson J."/>
            <person name="Mondo S."/>
            <person name="Nolan M."/>
            <person name="Ohm R."/>
            <person name="Pangilinan J."/>
            <person name="Park H.-J."/>
            <person name="Ramirez L."/>
            <person name="Alfaro M."/>
            <person name="Sun H."/>
            <person name="Tritt A."/>
            <person name="Yoshinaga Y."/>
            <person name="Zwiers L.-H."/>
            <person name="Turgeon B."/>
            <person name="Goodwin S."/>
            <person name="Spatafora J."/>
            <person name="Crous P."/>
            <person name="Grigoriev I."/>
        </authorList>
    </citation>
    <scope>NUCLEOTIDE SEQUENCE</scope>
    <source>
        <strain evidence="2">CBS 115976</strain>
    </source>
</reference>
<evidence type="ECO:0000313" key="3">
    <source>
        <dbReference type="Proteomes" id="UP000799302"/>
    </source>
</evidence>
<feature type="compositionally biased region" description="Pro residues" evidence="1">
    <location>
        <begin position="297"/>
        <end position="306"/>
    </location>
</feature>
<dbReference type="Proteomes" id="UP000799302">
    <property type="component" value="Unassembled WGS sequence"/>
</dbReference>
<dbReference type="EMBL" id="MU004238">
    <property type="protein sequence ID" value="KAF2667059.1"/>
    <property type="molecule type" value="Genomic_DNA"/>
</dbReference>
<proteinExistence type="predicted"/>
<evidence type="ECO:0000313" key="2">
    <source>
        <dbReference type="EMBL" id="KAF2667059.1"/>
    </source>
</evidence>
<keyword evidence="3" id="KW-1185">Reference proteome</keyword>
<name>A0A6A6U439_9PEZI</name>
<dbReference type="OrthoDB" id="4776522at2759"/>
<sequence length="432" mass="48313">MRVLSTSRHHVSSKHNATNRPSRHLVSFLSNRKQASNRPGYARPNCTHISMDLIYGKNICDVCRKSPSMGWVYECQQDRLQSLLVSDGKLAASPDESSQILAELRELGFSRSILAQASQGLYSDHQLKTLKRQKINVNQVIRRAIASNVASELDDESVSTDVTTKRHHLAASKPETGTTRPQVDAKCHLKCCHNCRPYYRDRIYASINGIVQNLDAAYARTPLQELKLLNPEVVRHLGLEKEKSTMQRVNEENSPTTSSTISTYPPSSEESNIWTQPDHLQPNRQSRQQPFIDVAQLPPPTSPPPKDTNEHRNTSSSSLFDLFRGLTRSASQRLPNRMKFSRWPSTKKAHSSIDVSSFSTIPLSDIDGTRLDSLNSLDLPSLESDRTVDHDLSLSDSFPLGKVSFESSALEPENALSEIAVEEHVPDIITQA</sequence>